<evidence type="ECO:0000256" key="4">
    <source>
        <dbReference type="ARBA" id="ARBA00022840"/>
    </source>
</evidence>
<comment type="similarity">
    <text evidence="1">Belongs to the ABC transporter superfamily.</text>
</comment>
<evidence type="ECO:0000259" key="5">
    <source>
        <dbReference type="PROSITE" id="PS50893"/>
    </source>
</evidence>
<keyword evidence="4 6" id="KW-0067">ATP-binding</keyword>
<dbReference type="InterPro" id="IPR003593">
    <property type="entry name" value="AAA+_ATPase"/>
</dbReference>
<comment type="caution">
    <text evidence="6">The sequence shown here is derived from an EMBL/GenBank/DDBJ whole genome shotgun (WGS) entry which is preliminary data.</text>
</comment>
<dbReference type="PROSITE" id="PS50893">
    <property type="entry name" value="ABC_TRANSPORTER_2"/>
    <property type="match status" value="1"/>
</dbReference>
<gene>
    <name evidence="6" type="ORF">CR203_12095</name>
</gene>
<reference evidence="6 7" key="1">
    <citation type="submission" date="2017-10" db="EMBL/GenBank/DDBJ databases">
        <title>Bacillus sp. nov., a halophilic bacterium isolated from a Keqin Lake.</title>
        <authorList>
            <person name="Wang H."/>
        </authorList>
    </citation>
    <scope>NUCLEOTIDE SEQUENCE [LARGE SCALE GENOMIC DNA]</scope>
    <source>
        <strain evidence="6 7">KCTC 13187</strain>
    </source>
</reference>
<dbReference type="GO" id="GO:0005524">
    <property type="term" value="F:ATP binding"/>
    <property type="evidence" value="ECO:0007669"/>
    <property type="project" value="UniProtKB-KW"/>
</dbReference>
<evidence type="ECO:0000313" key="7">
    <source>
        <dbReference type="Proteomes" id="UP000281498"/>
    </source>
</evidence>
<proteinExistence type="inferred from homology"/>
<dbReference type="SMART" id="SM00382">
    <property type="entry name" value="AAA"/>
    <property type="match status" value="1"/>
</dbReference>
<feature type="domain" description="ABC transporter" evidence="5">
    <location>
        <begin position="6"/>
        <end position="235"/>
    </location>
</feature>
<evidence type="ECO:0000256" key="1">
    <source>
        <dbReference type="ARBA" id="ARBA00005417"/>
    </source>
</evidence>
<evidence type="ECO:0000256" key="3">
    <source>
        <dbReference type="ARBA" id="ARBA00022741"/>
    </source>
</evidence>
<dbReference type="PANTHER" id="PTHR43335">
    <property type="entry name" value="ABC TRANSPORTER, ATP-BINDING PROTEIN"/>
    <property type="match status" value="1"/>
</dbReference>
<dbReference type="Gene3D" id="3.40.50.300">
    <property type="entry name" value="P-loop containing nucleotide triphosphate hydrolases"/>
    <property type="match status" value="1"/>
</dbReference>
<evidence type="ECO:0000256" key="2">
    <source>
        <dbReference type="ARBA" id="ARBA00022448"/>
    </source>
</evidence>
<dbReference type="InterPro" id="IPR027417">
    <property type="entry name" value="P-loop_NTPase"/>
</dbReference>
<dbReference type="EMBL" id="PDOE01000004">
    <property type="protein sequence ID" value="RKL67242.1"/>
    <property type="molecule type" value="Genomic_DNA"/>
</dbReference>
<sequence>MSEIVLEVKNLTKQVQGGKKIVDEVNFQMKKGEILGLLGPNGAGKTTTIRMIVGLIKKTSGSVSINGKDLDENGQACKSDIGAIVENPTFYDYMSGYKNLQQYGRMAKERMTDERIREVVELVKLEDAIKDKVKKYSLGMKQRLGVAQAILHRPALLILDEPTNGLDPKGIRELRNYLRKLADEGISTLVSSHLLTEMQLMCDRVVIMEQGKVIDVSDISSLDNDNITDKLMVLLHVKKGQGQSSAEVIQRLESVNLVKREKENEFLLEMDYDQIPIMNREFVQSKIDVYGIESKRTSLEEKFLQLTSTEGKQLQKEAR</sequence>
<dbReference type="InterPro" id="IPR003439">
    <property type="entry name" value="ABC_transporter-like_ATP-bd"/>
</dbReference>
<dbReference type="RefSeq" id="WP_110937270.1">
    <property type="nucleotide sequence ID" value="NZ_KZ614146.1"/>
</dbReference>
<dbReference type="AlphaFoldDB" id="A0A3A9K9M0"/>
<organism evidence="6 7">
    <name type="scientific">Salipaludibacillus neizhouensis</name>
    <dbReference type="NCBI Taxonomy" id="885475"/>
    <lineage>
        <taxon>Bacteria</taxon>
        <taxon>Bacillati</taxon>
        <taxon>Bacillota</taxon>
        <taxon>Bacilli</taxon>
        <taxon>Bacillales</taxon>
        <taxon>Bacillaceae</taxon>
    </lineage>
</organism>
<keyword evidence="3" id="KW-0547">Nucleotide-binding</keyword>
<name>A0A3A9K9M0_9BACI</name>
<dbReference type="PANTHER" id="PTHR43335:SF4">
    <property type="entry name" value="ABC TRANSPORTER, ATP-BINDING PROTEIN"/>
    <property type="match status" value="1"/>
</dbReference>
<dbReference type="InterPro" id="IPR017871">
    <property type="entry name" value="ABC_transporter-like_CS"/>
</dbReference>
<dbReference type="SUPFAM" id="SSF52540">
    <property type="entry name" value="P-loop containing nucleoside triphosphate hydrolases"/>
    <property type="match status" value="1"/>
</dbReference>
<accession>A0A3A9K9M0</accession>
<dbReference type="GO" id="GO:0016887">
    <property type="term" value="F:ATP hydrolysis activity"/>
    <property type="evidence" value="ECO:0007669"/>
    <property type="project" value="InterPro"/>
</dbReference>
<keyword evidence="2" id="KW-0813">Transport</keyword>
<evidence type="ECO:0000313" key="6">
    <source>
        <dbReference type="EMBL" id="RKL67242.1"/>
    </source>
</evidence>
<dbReference type="Proteomes" id="UP000281498">
    <property type="component" value="Unassembled WGS sequence"/>
</dbReference>
<keyword evidence="7" id="KW-1185">Reference proteome</keyword>
<protein>
    <submittedName>
        <fullName evidence="6">Bacitracin ABC transporter ATP-binding protein</fullName>
    </submittedName>
</protein>
<dbReference type="Pfam" id="PF00005">
    <property type="entry name" value="ABC_tran"/>
    <property type="match status" value="1"/>
</dbReference>
<dbReference type="PROSITE" id="PS00211">
    <property type="entry name" value="ABC_TRANSPORTER_1"/>
    <property type="match status" value="1"/>
</dbReference>
<dbReference type="OrthoDB" id="9804819at2"/>